<reference evidence="1 2" key="1">
    <citation type="submission" date="2014-04" db="EMBL/GenBank/DDBJ databases">
        <title>Genome assembly of Hyalangium minutum DSM 14724.</title>
        <authorList>
            <person name="Sharma G."/>
            <person name="Subramanian S."/>
        </authorList>
    </citation>
    <scope>NUCLEOTIDE SEQUENCE [LARGE SCALE GENOMIC DNA]</scope>
    <source>
        <strain evidence="1 2">DSM 14724</strain>
    </source>
</reference>
<comment type="caution">
    <text evidence="1">The sequence shown here is derived from an EMBL/GenBank/DDBJ whole genome shotgun (WGS) entry which is preliminary data.</text>
</comment>
<keyword evidence="2" id="KW-1185">Reference proteome</keyword>
<accession>A0A085WXQ3</accession>
<dbReference type="STRING" id="394096.DB31_0729"/>
<proteinExistence type="predicted"/>
<name>A0A085WXQ3_9BACT</name>
<sequence>MITGGGKRTPALAGFALSTGLIVLAQPRQRTAPARAPSTPGLG</sequence>
<dbReference type="EMBL" id="JMCB01000001">
    <property type="protein sequence ID" value="KFE72466.1"/>
    <property type="molecule type" value="Genomic_DNA"/>
</dbReference>
<evidence type="ECO:0000313" key="1">
    <source>
        <dbReference type="EMBL" id="KFE72466.1"/>
    </source>
</evidence>
<protein>
    <submittedName>
        <fullName evidence="1">Uncharacterized protein</fullName>
    </submittedName>
</protein>
<evidence type="ECO:0000313" key="2">
    <source>
        <dbReference type="Proteomes" id="UP000028725"/>
    </source>
</evidence>
<dbReference type="Proteomes" id="UP000028725">
    <property type="component" value="Unassembled WGS sequence"/>
</dbReference>
<dbReference type="AlphaFoldDB" id="A0A085WXQ3"/>
<gene>
    <name evidence="1" type="ORF">DB31_0729</name>
</gene>
<organism evidence="1 2">
    <name type="scientific">Hyalangium minutum</name>
    <dbReference type="NCBI Taxonomy" id="394096"/>
    <lineage>
        <taxon>Bacteria</taxon>
        <taxon>Pseudomonadati</taxon>
        <taxon>Myxococcota</taxon>
        <taxon>Myxococcia</taxon>
        <taxon>Myxococcales</taxon>
        <taxon>Cystobacterineae</taxon>
        <taxon>Archangiaceae</taxon>
        <taxon>Hyalangium</taxon>
    </lineage>
</organism>